<comment type="caution">
    <text evidence="1">The sequence shown here is derived from an EMBL/GenBank/DDBJ whole genome shotgun (WGS) entry which is preliminary data.</text>
</comment>
<gene>
    <name evidence="1" type="ORF">CDAR_603391</name>
</gene>
<evidence type="ECO:0000313" key="2">
    <source>
        <dbReference type="Proteomes" id="UP001054837"/>
    </source>
</evidence>
<reference evidence="1 2" key="1">
    <citation type="submission" date="2021-06" db="EMBL/GenBank/DDBJ databases">
        <title>Caerostris darwini draft genome.</title>
        <authorList>
            <person name="Kono N."/>
            <person name="Arakawa K."/>
        </authorList>
    </citation>
    <scope>NUCLEOTIDE SEQUENCE [LARGE SCALE GENOMIC DNA]</scope>
</reference>
<sequence>MFRVDLPTSTPTLRMDVDIIECRFLSRPDVTLRKVWEAALGMLLTNGLSVMWNSLVKSVCEAHKRNRTKGIPDFRAIRSSLQNLQLDNSRLTQLDNSRLTQLRSDNLKRLKQLQRLPFVNSSIGHVAGDVFRERTCSPYPPPHPIYILFPNSLPPSHTLSSVLTLYK</sequence>
<proteinExistence type="predicted"/>
<organism evidence="1 2">
    <name type="scientific">Caerostris darwini</name>
    <dbReference type="NCBI Taxonomy" id="1538125"/>
    <lineage>
        <taxon>Eukaryota</taxon>
        <taxon>Metazoa</taxon>
        <taxon>Ecdysozoa</taxon>
        <taxon>Arthropoda</taxon>
        <taxon>Chelicerata</taxon>
        <taxon>Arachnida</taxon>
        <taxon>Araneae</taxon>
        <taxon>Araneomorphae</taxon>
        <taxon>Entelegynae</taxon>
        <taxon>Araneoidea</taxon>
        <taxon>Araneidae</taxon>
        <taxon>Caerostris</taxon>
    </lineage>
</organism>
<dbReference type="AlphaFoldDB" id="A0AAV4SQ49"/>
<keyword evidence="2" id="KW-1185">Reference proteome</keyword>
<dbReference type="Proteomes" id="UP001054837">
    <property type="component" value="Unassembled WGS sequence"/>
</dbReference>
<evidence type="ECO:0000313" key="1">
    <source>
        <dbReference type="EMBL" id="GIY34692.1"/>
    </source>
</evidence>
<dbReference type="EMBL" id="BPLQ01008087">
    <property type="protein sequence ID" value="GIY34692.1"/>
    <property type="molecule type" value="Genomic_DNA"/>
</dbReference>
<protein>
    <submittedName>
        <fullName evidence="1">Uncharacterized protein</fullName>
    </submittedName>
</protein>
<accession>A0AAV4SQ49</accession>
<name>A0AAV4SQ49_9ARAC</name>